<dbReference type="RefSeq" id="WP_066621935.1">
    <property type="nucleotide sequence ID" value="NZ_FQXL01000023.1"/>
</dbReference>
<evidence type="ECO:0000313" key="9">
    <source>
        <dbReference type="Proteomes" id="UP000076603"/>
    </source>
</evidence>
<dbReference type="Pfam" id="PF01202">
    <property type="entry name" value="SKI"/>
    <property type="match status" value="1"/>
</dbReference>
<keyword evidence="6 7" id="KW-0057">Aromatic amino acid biosynthesis</keyword>
<comment type="caution">
    <text evidence="8">The sequence shown here is derived from an EMBL/GenBank/DDBJ whole genome shotgun (WGS) entry which is preliminary data.</text>
</comment>
<dbReference type="PANTHER" id="PTHR21087">
    <property type="entry name" value="SHIKIMATE KINASE"/>
    <property type="match status" value="1"/>
</dbReference>
<dbReference type="AlphaFoldDB" id="A0A161WZ90"/>
<comment type="caution">
    <text evidence="7">Lacks conserved residue(s) required for the propagation of feature annotation.</text>
</comment>
<comment type="cofactor">
    <cofactor evidence="7">
        <name>Mg(2+)</name>
        <dbReference type="ChEBI" id="CHEBI:18420"/>
    </cofactor>
    <text evidence="7">Binds 1 Mg(2+) ion per subunit.</text>
</comment>
<evidence type="ECO:0000313" key="8">
    <source>
        <dbReference type="EMBL" id="KZL92448.1"/>
    </source>
</evidence>
<keyword evidence="2 7" id="KW-0808">Transferase</keyword>
<dbReference type="GO" id="GO:0008652">
    <property type="term" value="P:amino acid biosynthetic process"/>
    <property type="evidence" value="ECO:0007669"/>
    <property type="project" value="UniProtKB-KW"/>
</dbReference>
<feature type="binding site" evidence="7">
    <location>
        <begin position="15"/>
        <end position="20"/>
    </location>
    <ligand>
        <name>ATP</name>
        <dbReference type="ChEBI" id="CHEBI:30616"/>
    </ligand>
</feature>
<dbReference type="InterPro" id="IPR000623">
    <property type="entry name" value="Shikimate_kinase/TSH1"/>
</dbReference>
<keyword evidence="3 7" id="KW-0547">Nucleotide-binding</keyword>
<evidence type="ECO:0000256" key="5">
    <source>
        <dbReference type="ARBA" id="ARBA00022840"/>
    </source>
</evidence>
<dbReference type="InterPro" id="IPR031322">
    <property type="entry name" value="Shikimate/glucono_kinase"/>
</dbReference>
<dbReference type="EMBL" id="LWAE01000002">
    <property type="protein sequence ID" value="KZL92448.1"/>
    <property type="molecule type" value="Genomic_DNA"/>
</dbReference>
<dbReference type="GO" id="GO:0005829">
    <property type="term" value="C:cytosol"/>
    <property type="evidence" value="ECO:0007669"/>
    <property type="project" value="TreeGrafter"/>
</dbReference>
<dbReference type="STRING" id="1121326.CLMAG_22570"/>
<comment type="subcellular location">
    <subcellularLocation>
        <location evidence="7">Cytoplasm</location>
    </subcellularLocation>
</comment>
<accession>A0A161WZ90</accession>
<dbReference type="InterPro" id="IPR027417">
    <property type="entry name" value="P-loop_NTPase"/>
</dbReference>
<keyword evidence="9" id="KW-1185">Reference proteome</keyword>
<dbReference type="EC" id="2.7.1.71" evidence="7"/>
<dbReference type="Proteomes" id="UP000076603">
    <property type="component" value="Unassembled WGS sequence"/>
</dbReference>
<reference evidence="8 9" key="1">
    <citation type="submission" date="2016-04" db="EMBL/GenBank/DDBJ databases">
        <title>Genome sequence of Clostridium magnum DSM 2767.</title>
        <authorList>
            <person name="Poehlein A."/>
            <person name="Uhlig R."/>
            <person name="Fischer R."/>
            <person name="Bahl H."/>
            <person name="Daniel R."/>
        </authorList>
    </citation>
    <scope>NUCLEOTIDE SEQUENCE [LARGE SCALE GENOMIC DNA]</scope>
    <source>
        <strain evidence="8 9">DSM 2767</strain>
    </source>
</reference>
<organism evidence="8 9">
    <name type="scientific">Clostridium magnum DSM 2767</name>
    <dbReference type="NCBI Taxonomy" id="1121326"/>
    <lineage>
        <taxon>Bacteria</taxon>
        <taxon>Bacillati</taxon>
        <taxon>Bacillota</taxon>
        <taxon>Clostridia</taxon>
        <taxon>Eubacteriales</taxon>
        <taxon>Clostridiaceae</taxon>
        <taxon>Clostridium</taxon>
    </lineage>
</organism>
<dbReference type="PATRIC" id="fig|1121326.3.peg.2253"/>
<dbReference type="HAMAP" id="MF_00109">
    <property type="entry name" value="Shikimate_kinase"/>
    <property type="match status" value="1"/>
</dbReference>
<keyword evidence="7" id="KW-0479">Metal-binding</keyword>
<keyword evidence="1 7" id="KW-0028">Amino-acid biosynthesis</keyword>
<keyword evidence="5 7" id="KW-0067">ATP-binding</keyword>
<comment type="subunit">
    <text evidence="7">Monomer.</text>
</comment>
<keyword evidence="7" id="KW-0460">Magnesium</keyword>
<dbReference type="UniPathway" id="UPA00053">
    <property type="reaction ID" value="UER00088"/>
</dbReference>
<dbReference type="CDD" id="cd00464">
    <property type="entry name" value="SK"/>
    <property type="match status" value="1"/>
</dbReference>
<comment type="similarity">
    <text evidence="7">Belongs to the shikimate kinase family.</text>
</comment>
<proteinExistence type="inferred from homology"/>
<evidence type="ECO:0000256" key="4">
    <source>
        <dbReference type="ARBA" id="ARBA00022777"/>
    </source>
</evidence>
<gene>
    <name evidence="8" type="primary">aroK_1</name>
    <name evidence="7" type="synonym">aroK</name>
    <name evidence="8" type="ORF">CLMAG_22570</name>
</gene>
<dbReference type="GO" id="GO:0000287">
    <property type="term" value="F:magnesium ion binding"/>
    <property type="evidence" value="ECO:0007669"/>
    <property type="project" value="UniProtKB-UniRule"/>
</dbReference>
<keyword evidence="4 7" id="KW-0418">Kinase</keyword>
<keyword evidence="7" id="KW-0963">Cytoplasm</keyword>
<sequence>METMNKNIILVGMPGSGRTVIGKILSEKLGFKFFNTDQYIEVKSEESISELLNIEENNSRILENETIEKLSSTKSSIISAGIDVIKDTSNMKKLKENGVVIFIDRSVEKIVQDEEVFNNRSLLKNEVQKLHQLFHERYEIYKKSCDLHLINDNNIDEIVYYICSIWR</sequence>
<name>A0A161WZ90_9CLOT</name>
<dbReference type="GO" id="GO:0009423">
    <property type="term" value="P:chorismate biosynthetic process"/>
    <property type="evidence" value="ECO:0007669"/>
    <property type="project" value="UniProtKB-UniRule"/>
</dbReference>
<dbReference type="GO" id="GO:0004765">
    <property type="term" value="F:shikimate kinase activity"/>
    <property type="evidence" value="ECO:0007669"/>
    <property type="project" value="UniProtKB-UniRule"/>
</dbReference>
<comment type="catalytic activity">
    <reaction evidence="7">
        <text>shikimate + ATP = 3-phosphoshikimate + ADP + H(+)</text>
        <dbReference type="Rhea" id="RHEA:13121"/>
        <dbReference type="ChEBI" id="CHEBI:15378"/>
        <dbReference type="ChEBI" id="CHEBI:30616"/>
        <dbReference type="ChEBI" id="CHEBI:36208"/>
        <dbReference type="ChEBI" id="CHEBI:145989"/>
        <dbReference type="ChEBI" id="CHEBI:456216"/>
        <dbReference type="EC" id="2.7.1.71"/>
    </reaction>
</comment>
<evidence type="ECO:0000256" key="6">
    <source>
        <dbReference type="ARBA" id="ARBA00023141"/>
    </source>
</evidence>
<dbReference type="PRINTS" id="PR01100">
    <property type="entry name" value="SHIKIMTKNASE"/>
</dbReference>
<feature type="binding site" evidence="7">
    <location>
        <position position="137"/>
    </location>
    <ligand>
        <name>substrate</name>
    </ligand>
</feature>
<dbReference type="GO" id="GO:0005524">
    <property type="term" value="F:ATP binding"/>
    <property type="evidence" value="ECO:0007669"/>
    <property type="project" value="UniProtKB-UniRule"/>
</dbReference>
<feature type="binding site" evidence="7">
    <location>
        <position position="120"/>
    </location>
    <ligand>
        <name>ATP</name>
        <dbReference type="ChEBI" id="CHEBI:30616"/>
    </ligand>
</feature>
<evidence type="ECO:0000256" key="1">
    <source>
        <dbReference type="ARBA" id="ARBA00022605"/>
    </source>
</evidence>
<dbReference type="GO" id="GO:0009073">
    <property type="term" value="P:aromatic amino acid family biosynthetic process"/>
    <property type="evidence" value="ECO:0007669"/>
    <property type="project" value="UniProtKB-KW"/>
</dbReference>
<feature type="binding site" evidence="7">
    <location>
        <position position="60"/>
    </location>
    <ligand>
        <name>substrate</name>
    </ligand>
</feature>
<feature type="binding site" evidence="7">
    <location>
        <position position="37"/>
    </location>
    <ligand>
        <name>substrate</name>
    </ligand>
</feature>
<dbReference type="SUPFAM" id="SSF52540">
    <property type="entry name" value="P-loop containing nucleoside triphosphate hydrolases"/>
    <property type="match status" value="1"/>
</dbReference>
<comment type="pathway">
    <text evidence="7">Metabolic intermediate biosynthesis; chorismate biosynthesis; chorismate from D-erythrose 4-phosphate and phosphoenolpyruvate: step 5/7.</text>
</comment>
<dbReference type="PANTHER" id="PTHR21087:SF16">
    <property type="entry name" value="SHIKIMATE KINASE 1, CHLOROPLASTIC"/>
    <property type="match status" value="1"/>
</dbReference>
<comment type="function">
    <text evidence="7">Catalyzes the specific phosphorylation of the 3-hydroxyl group of shikimic acid using ATP as a cosubstrate.</text>
</comment>
<protein>
    <recommendedName>
        <fullName evidence="7">Shikimate kinase</fullName>
        <shortName evidence="7">SK</shortName>
        <ecNumber evidence="7">2.7.1.71</ecNumber>
    </recommendedName>
</protein>
<feature type="binding site" evidence="7">
    <location>
        <position position="19"/>
    </location>
    <ligand>
        <name>Mg(2+)</name>
        <dbReference type="ChEBI" id="CHEBI:18420"/>
    </ligand>
</feature>
<evidence type="ECO:0000256" key="7">
    <source>
        <dbReference type="HAMAP-Rule" id="MF_00109"/>
    </source>
</evidence>
<evidence type="ECO:0000256" key="2">
    <source>
        <dbReference type="ARBA" id="ARBA00022679"/>
    </source>
</evidence>
<evidence type="ECO:0000256" key="3">
    <source>
        <dbReference type="ARBA" id="ARBA00022741"/>
    </source>
</evidence>
<dbReference type="Gene3D" id="3.40.50.300">
    <property type="entry name" value="P-loop containing nucleotide triphosphate hydrolases"/>
    <property type="match status" value="1"/>
</dbReference>
<dbReference type="OrthoDB" id="9800332at2"/>